<dbReference type="PANTHER" id="PTHR11260:SF676">
    <property type="entry name" value="GLUTATHIONE S-TRANSFERASE U8"/>
    <property type="match status" value="1"/>
</dbReference>
<evidence type="ECO:0000256" key="4">
    <source>
        <dbReference type="RuleBase" id="RU003494"/>
    </source>
</evidence>
<dbReference type="PROSITE" id="PS50404">
    <property type="entry name" value="GST_NTER"/>
    <property type="match status" value="1"/>
</dbReference>
<keyword evidence="2 8" id="KW-0808">Transferase</keyword>
<dbReference type="InterPro" id="IPR036282">
    <property type="entry name" value="Glutathione-S-Trfase_C_sf"/>
</dbReference>
<feature type="domain" description="GST C-terminal" evidence="7">
    <location>
        <begin position="87"/>
        <end position="209"/>
    </location>
</feature>
<evidence type="ECO:0000256" key="2">
    <source>
        <dbReference type="ARBA" id="ARBA00022679"/>
    </source>
</evidence>
<dbReference type="Gene3D" id="3.40.30.10">
    <property type="entry name" value="Glutaredoxin"/>
    <property type="match status" value="1"/>
</dbReference>
<accession>A0A438F9J9</accession>
<protein>
    <recommendedName>
        <fullName evidence="1">glutathione transferase</fullName>
        <ecNumber evidence="1">2.5.1.18</ecNumber>
    </recommendedName>
</protein>
<dbReference type="PANTHER" id="PTHR11260">
    <property type="entry name" value="GLUTATHIONE S-TRANSFERASE, GST, SUPERFAMILY, GST DOMAIN CONTAINING"/>
    <property type="match status" value="1"/>
</dbReference>
<dbReference type="CDD" id="cd03185">
    <property type="entry name" value="GST_C_Tau"/>
    <property type="match status" value="1"/>
</dbReference>
<dbReference type="SFLD" id="SFLDS00019">
    <property type="entry name" value="Glutathione_Transferase_(cytos"/>
    <property type="match status" value="1"/>
</dbReference>
<dbReference type="InterPro" id="IPR045073">
    <property type="entry name" value="Omega/Tau-like"/>
</dbReference>
<name>A0A438F9J9_VITVI</name>
<comment type="caution">
    <text evidence="8">The sequence shown here is derived from an EMBL/GenBank/DDBJ whole genome shotgun (WGS) entry which is preliminary data.</text>
</comment>
<evidence type="ECO:0000313" key="8">
    <source>
        <dbReference type="EMBL" id="RVW56601.1"/>
    </source>
</evidence>
<comment type="catalytic activity">
    <reaction evidence="3">
        <text>RX + glutathione = an S-substituted glutathione + a halide anion + H(+)</text>
        <dbReference type="Rhea" id="RHEA:16437"/>
        <dbReference type="ChEBI" id="CHEBI:15378"/>
        <dbReference type="ChEBI" id="CHEBI:16042"/>
        <dbReference type="ChEBI" id="CHEBI:17792"/>
        <dbReference type="ChEBI" id="CHEBI:57925"/>
        <dbReference type="ChEBI" id="CHEBI:90779"/>
        <dbReference type="EC" id="2.5.1.18"/>
    </reaction>
</comment>
<dbReference type="SFLD" id="SFLDG00358">
    <property type="entry name" value="Main_(cytGST)"/>
    <property type="match status" value="1"/>
</dbReference>
<dbReference type="Gene3D" id="1.20.1050.10">
    <property type="match status" value="2"/>
</dbReference>
<proteinExistence type="inferred from homology"/>
<dbReference type="InterPro" id="IPR040079">
    <property type="entry name" value="Glutathione_S-Trfase"/>
</dbReference>
<dbReference type="Pfam" id="PF00043">
    <property type="entry name" value="GST_C"/>
    <property type="match status" value="2"/>
</dbReference>
<gene>
    <name evidence="8" type="primary">GSTU7_7</name>
    <name evidence="8" type="ORF">CK203_075124</name>
</gene>
<dbReference type="GO" id="GO:0004364">
    <property type="term" value="F:glutathione transferase activity"/>
    <property type="evidence" value="ECO:0007669"/>
    <property type="project" value="UniProtKB-EC"/>
</dbReference>
<dbReference type="InterPro" id="IPR010987">
    <property type="entry name" value="Glutathione-S-Trfase_C-like"/>
</dbReference>
<dbReference type="AlphaFoldDB" id="A0A438F9J9"/>
<dbReference type="PROSITE" id="PS50405">
    <property type="entry name" value="GST_CTER"/>
    <property type="match status" value="1"/>
</dbReference>
<evidence type="ECO:0000256" key="3">
    <source>
        <dbReference type="ARBA" id="ARBA00047960"/>
    </source>
</evidence>
<dbReference type="InterPro" id="IPR036249">
    <property type="entry name" value="Thioredoxin-like_sf"/>
</dbReference>
<dbReference type="Proteomes" id="UP000288805">
    <property type="component" value="Unassembled WGS sequence"/>
</dbReference>
<dbReference type="Pfam" id="PF02798">
    <property type="entry name" value="GST_N"/>
    <property type="match status" value="1"/>
</dbReference>
<reference evidence="8 9" key="1">
    <citation type="journal article" date="2018" name="PLoS Genet.">
        <title>Population sequencing reveals clonal diversity and ancestral inbreeding in the grapevine cultivar Chardonnay.</title>
        <authorList>
            <person name="Roach M.J."/>
            <person name="Johnson D.L."/>
            <person name="Bohlmann J."/>
            <person name="van Vuuren H.J."/>
            <person name="Jones S.J."/>
            <person name="Pretorius I.S."/>
            <person name="Schmidt S.A."/>
            <person name="Borneman A.R."/>
        </authorList>
    </citation>
    <scope>NUCLEOTIDE SEQUENCE [LARGE SCALE GENOMIC DNA]</scope>
    <source>
        <strain evidence="9">cv. Chardonnay</strain>
        <tissue evidence="8">Leaf</tissue>
    </source>
</reference>
<evidence type="ECO:0000259" key="6">
    <source>
        <dbReference type="PROSITE" id="PS50404"/>
    </source>
</evidence>
<dbReference type="InterPro" id="IPR004046">
    <property type="entry name" value="GST_C"/>
</dbReference>
<evidence type="ECO:0000256" key="1">
    <source>
        <dbReference type="ARBA" id="ARBA00012452"/>
    </source>
</evidence>
<dbReference type="EC" id="2.5.1.18" evidence="1"/>
<comment type="similarity">
    <text evidence="4">Belongs to the GST superfamily.</text>
</comment>
<sequence length="306" mass="35237">MAEEVKLFGAWGSPYSRRIELALKLKGLQFEYIEENLYNKSPALLKYNPVHKKVPVLVHNGKPVAESLVILEYIDETWKHNPFLPTDPYEKANARFWARFIDEKFWPAAKKAMASRGREREEAIEEAQQHLKTLESELKEKKIFGRESLGFVDIAAHLLFWLVVAQEAFGVEILTEEKFPAVHELYQRLADEAVFKECMPPKEQLIAYLKNVSDVEPHLKTLESGLKERKFVGGESLGFVELAANVIVWLFVAQEVLGLLTEEKFPTVHEWYQRFADDAVFKECAPPRERFIAYYKALFGASTASK</sequence>
<feature type="domain" description="GST N-terminal" evidence="6">
    <location>
        <begin position="3"/>
        <end position="82"/>
    </location>
</feature>
<dbReference type="InterPro" id="IPR045074">
    <property type="entry name" value="GST_C_Tau"/>
</dbReference>
<dbReference type="SFLD" id="SFLDG01152">
    <property type="entry name" value="Main.3:_Omega-_and_Tau-like"/>
    <property type="match status" value="1"/>
</dbReference>
<evidence type="ECO:0000259" key="7">
    <source>
        <dbReference type="PROSITE" id="PS50405"/>
    </source>
</evidence>
<dbReference type="InterPro" id="IPR004045">
    <property type="entry name" value="Glutathione_S-Trfase_N"/>
</dbReference>
<organism evidence="8 9">
    <name type="scientific">Vitis vinifera</name>
    <name type="common">Grape</name>
    <dbReference type="NCBI Taxonomy" id="29760"/>
    <lineage>
        <taxon>Eukaryota</taxon>
        <taxon>Viridiplantae</taxon>
        <taxon>Streptophyta</taxon>
        <taxon>Embryophyta</taxon>
        <taxon>Tracheophyta</taxon>
        <taxon>Spermatophyta</taxon>
        <taxon>Magnoliopsida</taxon>
        <taxon>eudicotyledons</taxon>
        <taxon>Gunneridae</taxon>
        <taxon>Pentapetalae</taxon>
        <taxon>rosids</taxon>
        <taxon>Vitales</taxon>
        <taxon>Vitaceae</taxon>
        <taxon>Viteae</taxon>
        <taxon>Vitis</taxon>
    </lineage>
</organism>
<evidence type="ECO:0000256" key="5">
    <source>
        <dbReference type="SAM" id="Coils"/>
    </source>
</evidence>
<dbReference type="GO" id="GO:0006749">
    <property type="term" value="P:glutathione metabolic process"/>
    <property type="evidence" value="ECO:0007669"/>
    <property type="project" value="InterPro"/>
</dbReference>
<dbReference type="CDD" id="cd03058">
    <property type="entry name" value="GST_N_Tau"/>
    <property type="match status" value="1"/>
</dbReference>
<dbReference type="FunFam" id="3.40.30.10:FF:000197">
    <property type="entry name" value="Glutathione S-transferase U10"/>
    <property type="match status" value="1"/>
</dbReference>
<feature type="coiled-coil region" evidence="5">
    <location>
        <begin position="117"/>
        <end position="144"/>
    </location>
</feature>
<dbReference type="EMBL" id="QGNW01001073">
    <property type="protein sequence ID" value="RVW56601.1"/>
    <property type="molecule type" value="Genomic_DNA"/>
</dbReference>
<dbReference type="FunFam" id="1.20.1050.10:FF:000012">
    <property type="entry name" value="Tau class glutathione S-transferase"/>
    <property type="match status" value="1"/>
</dbReference>
<dbReference type="SUPFAM" id="SSF47616">
    <property type="entry name" value="GST C-terminal domain-like"/>
    <property type="match status" value="2"/>
</dbReference>
<dbReference type="SUPFAM" id="SSF52833">
    <property type="entry name" value="Thioredoxin-like"/>
    <property type="match status" value="1"/>
</dbReference>
<evidence type="ECO:0000313" key="9">
    <source>
        <dbReference type="Proteomes" id="UP000288805"/>
    </source>
</evidence>
<keyword evidence="5" id="KW-0175">Coiled coil</keyword>